<organism evidence="4 5">
    <name type="scientific">Dothidotthia symphoricarpi CBS 119687</name>
    <dbReference type="NCBI Taxonomy" id="1392245"/>
    <lineage>
        <taxon>Eukaryota</taxon>
        <taxon>Fungi</taxon>
        <taxon>Dikarya</taxon>
        <taxon>Ascomycota</taxon>
        <taxon>Pezizomycotina</taxon>
        <taxon>Dothideomycetes</taxon>
        <taxon>Pleosporomycetidae</taxon>
        <taxon>Pleosporales</taxon>
        <taxon>Dothidotthiaceae</taxon>
        <taxon>Dothidotthia</taxon>
    </lineage>
</organism>
<keyword evidence="5" id="KW-1185">Reference proteome</keyword>
<proteinExistence type="predicted"/>
<dbReference type="PANTHER" id="PTHR10039:SF14">
    <property type="entry name" value="NACHT DOMAIN-CONTAINING PROTEIN"/>
    <property type="match status" value="1"/>
</dbReference>
<dbReference type="GeneID" id="54404929"/>
<dbReference type="InterPro" id="IPR056125">
    <property type="entry name" value="DUF7708"/>
</dbReference>
<dbReference type="Pfam" id="PF24809">
    <property type="entry name" value="DUF7708"/>
    <property type="match status" value="1"/>
</dbReference>
<evidence type="ECO:0000259" key="2">
    <source>
        <dbReference type="Pfam" id="PF24809"/>
    </source>
</evidence>
<protein>
    <submittedName>
        <fullName evidence="4">Uncharacterized protein</fullName>
    </submittedName>
</protein>
<evidence type="ECO:0000256" key="1">
    <source>
        <dbReference type="ARBA" id="ARBA00022737"/>
    </source>
</evidence>
<reference evidence="4" key="1">
    <citation type="journal article" date="2020" name="Stud. Mycol.">
        <title>101 Dothideomycetes genomes: a test case for predicting lifestyles and emergence of pathogens.</title>
        <authorList>
            <person name="Haridas S."/>
            <person name="Albert R."/>
            <person name="Binder M."/>
            <person name="Bloem J."/>
            <person name="Labutti K."/>
            <person name="Salamov A."/>
            <person name="Andreopoulos B."/>
            <person name="Baker S."/>
            <person name="Barry K."/>
            <person name="Bills G."/>
            <person name="Bluhm B."/>
            <person name="Cannon C."/>
            <person name="Castanera R."/>
            <person name="Culley D."/>
            <person name="Daum C."/>
            <person name="Ezra D."/>
            <person name="Gonzalez J."/>
            <person name="Henrissat B."/>
            <person name="Kuo A."/>
            <person name="Liang C."/>
            <person name="Lipzen A."/>
            <person name="Lutzoni F."/>
            <person name="Magnuson J."/>
            <person name="Mondo S."/>
            <person name="Nolan M."/>
            <person name="Ohm R."/>
            <person name="Pangilinan J."/>
            <person name="Park H.-J."/>
            <person name="Ramirez L."/>
            <person name="Alfaro M."/>
            <person name="Sun H."/>
            <person name="Tritt A."/>
            <person name="Yoshinaga Y."/>
            <person name="Zwiers L.-H."/>
            <person name="Turgeon B."/>
            <person name="Goodwin S."/>
            <person name="Spatafora J."/>
            <person name="Crous P."/>
            <person name="Grigoriev I."/>
        </authorList>
    </citation>
    <scope>NUCLEOTIDE SEQUENCE</scope>
    <source>
        <strain evidence="4">CBS 119687</strain>
    </source>
</reference>
<dbReference type="SUPFAM" id="SSF52540">
    <property type="entry name" value="P-loop containing nucleoside triphosphate hydrolases"/>
    <property type="match status" value="1"/>
</dbReference>
<dbReference type="PANTHER" id="PTHR10039">
    <property type="entry name" value="AMELOGENIN"/>
    <property type="match status" value="1"/>
</dbReference>
<evidence type="ECO:0000313" key="4">
    <source>
        <dbReference type="EMBL" id="KAF2124058.1"/>
    </source>
</evidence>
<name>A0A6A6A039_9PLEO</name>
<dbReference type="InterPro" id="IPR056884">
    <property type="entry name" value="NPHP3-like_N"/>
</dbReference>
<feature type="domain" description="DUF7708" evidence="2">
    <location>
        <begin position="66"/>
        <end position="214"/>
    </location>
</feature>
<dbReference type="Gene3D" id="3.40.50.300">
    <property type="entry name" value="P-loop containing nucleotide triphosphate hydrolases"/>
    <property type="match status" value="1"/>
</dbReference>
<dbReference type="Pfam" id="PF24883">
    <property type="entry name" value="NPHP3_N"/>
    <property type="match status" value="1"/>
</dbReference>
<keyword evidence="1" id="KW-0677">Repeat</keyword>
<dbReference type="Proteomes" id="UP000799771">
    <property type="component" value="Unassembled WGS sequence"/>
</dbReference>
<dbReference type="OrthoDB" id="7464126at2759"/>
<gene>
    <name evidence="4" type="ORF">P153DRAFT_303222</name>
</gene>
<accession>A0A6A6A039</accession>
<dbReference type="EMBL" id="ML977521">
    <property type="protein sequence ID" value="KAF2124058.1"/>
    <property type="molecule type" value="Genomic_DNA"/>
</dbReference>
<dbReference type="InterPro" id="IPR027417">
    <property type="entry name" value="P-loop_NTPase"/>
</dbReference>
<dbReference type="AlphaFoldDB" id="A0A6A6A039"/>
<evidence type="ECO:0000259" key="3">
    <source>
        <dbReference type="Pfam" id="PF24883"/>
    </source>
</evidence>
<sequence length="495" mass="56490">MSNIRTSLPIPTQPWDAAKAKFLDGLSPQEIQRFKDATLENLFYDASSVQKRHAHDSRVWLLQERLSSLTDAIEDYGKALDVYANTYGPVMSPLWGSLRVVLHIVSEAGRFQESVVEMLAQIGDVLPRFRIYETLFKNHERLLVALSTAFLDILQFCVITKDFFARAKRSMIPLSIVLKGAWKSYRRDFETCMIGFRTHTKRVEKEAGLAHMIESARSREIELANRALHIRNGKLQRRHRVLATLPSVDYSTKHLKLSNLRHPGTNNWLCTTPQYLSWFAKATSDCLCCYGIPGSGKSVLSASLVDHIQDVTANDTKSIICYYYCDYLDNASLEPYRLLASIIKQILERLPLDHFDDTFKSPFQEGQTAPTLSRSLAYFLKLLQYFRTVYLVIDGIDELAPNDQVTVLDSIGSILRHPFVIARVYVASRLEEDLIRRTLKPYPTLRLTKDCVRGDIALVIDEQIRSTVTRQNPLLADENLRQEVVNALVSRADDM</sequence>
<evidence type="ECO:0000313" key="5">
    <source>
        <dbReference type="Proteomes" id="UP000799771"/>
    </source>
</evidence>
<feature type="domain" description="Nephrocystin 3-like N-terminal" evidence="3">
    <location>
        <begin position="264"/>
        <end position="429"/>
    </location>
</feature>
<dbReference type="RefSeq" id="XP_033518451.1">
    <property type="nucleotide sequence ID" value="XM_033664497.1"/>
</dbReference>